<proteinExistence type="inferred from homology"/>
<dbReference type="EMBL" id="JAZDUE010000007">
    <property type="protein sequence ID" value="MEE4023409.1"/>
    <property type="molecule type" value="Genomic_DNA"/>
</dbReference>
<evidence type="ECO:0000313" key="8">
    <source>
        <dbReference type="EMBL" id="MEE4023409.1"/>
    </source>
</evidence>
<sequence>MTVSLKDPGPQPDSYDPDWVRAKHAFERAKRLRTDAVDQFIEVTAEFSHYADDPYTDYVERDPLSDEVEVLIVGAGLGSLLAAVRLRQAGFDDIRIVDKAGDVGGTWYWNRYPGAQCDIESYIYMPLLEELDYIPSRRYAFGPEIRKHCIAIAEHFDLYDNALFQTAVTGMTWDEPARKWSVRTDRGDTITSTIVLVSPGPLSRPKLPGIPGINEFEGHTFHTSRWDYSYTGGDESGELTGLSDKVVGIIGTGATSLQCVPHLGRWAEKLYVFQRTPAAVDTRGDHPTDPEWAANLQPGWQRERMENFTRMTAGAGADVDLVNDGWTQVSDELTAPAVMRELERRGGNMTMEEIGDFLFEEDYKSMEKVRDRISSIVADPETAEKLKPWYKRLCKRLSFHDAYLQTFNRDNVELVDTDGKGLDRLTTDGVVVGGVEYKVDALVFATGFEVGTSYTRRSGFDIVGRNGTRLSDKWDKGPRTFHGLQSHDFPNCFFLGYTQTGIAHNYVHTAEERARHLTYILTEWRNRGGTLVEADQEAEDQWVQTMTESTEMGKQFFVDCTPSYLDSEGDTGNPDSLLSAGYGGGPVAFFEILEKWRAAGTLDGVTIA</sequence>
<evidence type="ECO:0000256" key="2">
    <source>
        <dbReference type="ARBA" id="ARBA00010139"/>
    </source>
</evidence>
<evidence type="ECO:0000256" key="6">
    <source>
        <dbReference type="ARBA" id="ARBA00023002"/>
    </source>
</evidence>
<reference evidence="8 9" key="1">
    <citation type="submission" date="2024-01" db="EMBL/GenBank/DDBJ databases">
        <title>Draft genome sequence of Gordonia sp. PKS22-38.</title>
        <authorList>
            <person name="Suphannarot A."/>
            <person name="Mingma R."/>
        </authorList>
    </citation>
    <scope>NUCLEOTIDE SEQUENCE [LARGE SCALE GENOMIC DNA]</scope>
    <source>
        <strain evidence="8 9">PKS22-38</strain>
    </source>
</reference>
<dbReference type="PANTHER" id="PTHR43098">
    <property type="entry name" value="L-ORNITHINE N(5)-MONOOXYGENASE-RELATED"/>
    <property type="match status" value="1"/>
</dbReference>
<comment type="caution">
    <text evidence="8">The sequence shown here is derived from an EMBL/GenBank/DDBJ whole genome shotgun (WGS) entry which is preliminary data.</text>
</comment>
<comment type="similarity">
    <text evidence="2">Belongs to the FAD-binding monooxygenase family.</text>
</comment>
<dbReference type="Proteomes" id="UP001335729">
    <property type="component" value="Unassembled WGS sequence"/>
</dbReference>
<organism evidence="8 9">
    <name type="scientific">Gordonia prachuapensis</name>
    <dbReference type="NCBI Taxonomy" id="3115651"/>
    <lineage>
        <taxon>Bacteria</taxon>
        <taxon>Bacillati</taxon>
        <taxon>Actinomycetota</taxon>
        <taxon>Actinomycetes</taxon>
        <taxon>Mycobacteriales</taxon>
        <taxon>Gordoniaceae</taxon>
        <taxon>Gordonia</taxon>
    </lineage>
</organism>
<evidence type="ECO:0000313" key="9">
    <source>
        <dbReference type="Proteomes" id="UP001335729"/>
    </source>
</evidence>
<comment type="cofactor">
    <cofactor evidence="1">
        <name>FAD</name>
        <dbReference type="ChEBI" id="CHEBI:57692"/>
    </cofactor>
</comment>
<name>A0ABU7MUG9_9ACTN</name>
<keyword evidence="7" id="KW-0503">Monooxygenase</keyword>
<dbReference type="InterPro" id="IPR020946">
    <property type="entry name" value="Flavin_mOase-like"/>
</dbReference>
<evidence type="ECO:0000256" key="4">
    <source>
        <dbReference type="ARBA" id="ARBA00022827"/>
    </source>
</evidence>
<dbReference type="RefSeq" id="WP_330504725.1">
    <property type="nucleotide sequence ID" value="NZ_JAZDUE010000007.1"/>
</dbReference>
<keyword evidence="9" id="KW-1185">Reference proteome</keyword>
<evidence type="ECO:0000256" key="7">
    <source>
        <dbReference type="ARBA" id="ARBA00023033"/>
    </source>
</evidence>
<keyword evidence="6 8" id="KW-0560">Oxidoreductase</keyword>
<dbReference type="PANTHER" id="PTHR43098:SF4">
    <property type="entry name" value="BLR3857 PROTEIN"/>
    <property type="match status" value="1"/>
</dbReference>
<dbReference type="Pfam" id="PF00743">
    <property type="entry name" value="FMO-like"/>
    <property type="match status" value="1"/>
</dbReference>
<gene>
    <name evidence="8" type="ORF">V1Y59_10000</name>
</gene>
<dbReference type="GO" id="GO:0016491">
    <property type="term" value="F:oxidoreductase activity"/>
    <property type="evidence" value="ECO:0007669"/>
    <property type="project" value="UniProtKB-KW"/>
</dbReference>
<keyword evidence="3" id="KW-0285">Flavoprotein</keyword>
<accession>A0ABU7MUG9</accession>
<dbReference type="InterPro" id="IPR036188">
    <property type="entry name" value="FAD/NAD-bd_sf"/>
</dbReference>
<evidence type="ECO:0000256" key="3">
    <source>
        <dbReference type="ARBA" id="ARBA00022630"/>
    </source>
</evidence>
<keyword evidence="5" id="KW-0521">NADP</keyword>
<keyword evidence="4" id="KW-0274">FAD</keyword>
<protein>
    <submittedName>
        <fullName evidence="8">NAD(P)/FAD-dependent oxidoreductase</fullName>
        <ecNumber evidence="8">1.14.13.-</ecNumber>
    </submittedName>
</protein>
<dbReference type="InterPro" id="IPR050775">
    <property type="entry name" value="FAD-binding_Monooxygenases"/>
</dbReference>
<dbReference type="Pfam" id="PF13450">
    <property type="entry name" value="NAD_binding_8"/>
    <property type="match status" value="1"/>
</dbReference>
<dbReference type="Gene3D" id="3.50.50.60">
    <property type="entry name" value="FAD/NAD(P)-binding domain"/>
    <property type="match status" value="2"/>
</dbReference>
<evidence type="ECO:0000256" key="5">
    <source>
        <dbReference type="ARBA" id="ARBA00022857"/>
    </source>
</evidence>
<evidence type="ECO:0000256" key="1">
    <source>
        <dbReference type="ARBA" id="ARBA00001974"/>
    </source>
</evidence>
<dbReference type="EC" id="1.14.13.-" evidence="8"/>
<dbReference type="SUPFAM" id="SSF51905">
    <property type="entry name" value="FAD/NAD(P)-binding domain"/>
    <property type="match status" value="1"/>
</dbReference>